<sequence>MQVRLSPGVEEDPATPRSRPDRGAAVKRGVDVVVALTALLVTAPILAAVAVAVLIGLGRPVLFRQRRIGRYGREFTILKFRSMAGGSGAFSPGDDQARMTPLGRWLRATSLDELPSLWNILRGDMSLVGPRPFPTSYRDLYTAEQFRRHDVRPGLTGLAQVNGRNELDWAERFAYDLRYVDHWSLRLDARILARTAVAVLRRQGISAPGAATAHEFRGTAPERQVPATAGRGSR</sequence>
<dbReference type="PANTHER" id="PTHR30576:SF8">
    <property type="entry name" value="UNDECAPRENYL-PHOSPHATE GALACTOSE PHOSPHOTRANSFERASE"/>
    <property type="match status" value="1"/>
</dbReference>
<accession>A0ABW7ZG76</accession>
<keyword evidence="3" id="KW-0472">Membrane</keyword>
<organism evidence="5 6">
    <name type="scientific">Micromonospora maritima</name>
    <dbReference type="NCBI Taxonomy" id="986711"/>
    <lineage>
        <taxon>Bacteria</taxon>
        <taxon>Bacillati</taxon>
        <taxon>Actinomycetota</taxon>
        <taxon>Actinomycetes</taxon>
        <taxon>Micromonosporales</taxon>
        <taxon>Micromonosporaceae</taxon>
        <taxon>Micromonospora</taxon>
    </lineage>
</organism>
<dbReference type="Pfam" id="PF02397">
    <property type="entry name" value="Bac_transf"/>
    <property type="match status" value="1"/>
</dbReference>
<dbReference type="EMBL" id="JBITLE010000002">
    <property type="protein sequence ID" value="MFI7261836.1"/>
    <property type="molecule type" value="Genomic_DNA"/>
</dbReference>
<comment type="similarity">
    <text evidence="1">Belongs to the bacterial sugar transferase family.</text>
</comment>
<dbReference type="EC" id="2.7.8.-" evidence="5"/>
<keyword evidence="5" id="KW-0808">Transferase</keyword>
<reference evidence="5 6" key="1">
    <citation type="submission" date="2024-10" db="EMBL/GenBank/DDBJ databases">
        <title>The Natural Products Discovery Center: Release of the First 8490 Sequenced Strains for Exploring Actinobacteria Biosynthetic Diversity.</title>
        <authorList>
            <person name="Kalkreuter E."/>
            <person name="Kautsar S.A."/>
            <person name="Yang D."/>
            <person name="Bader C.D."/>
            <person name="Teijaro C.N."/>
            <person name="Fluegel L."/>
            <person name="Davis C.M."/>
            <person name="Simpson J.R."/>
            <person name="Lauterbach L."/>
            <person name="Steele A.D."/>
            <person name="Gui C."/>
            <person name="Meng S."/>
            <person name="Li G."/>
            <person name="Viehrig K."/>
            <person name="Ye F."/>
            <person name="Su P."/>
            <person name="Kiefer A.F."/>
            <person name="Nichols A."/>
            <person name="Cepeda A.J."/>
            <person name="Yan W."/>
            <person name="Fan B."/>
            <person name="Jiang Y."/>
            <person name="Adhikari A."/>
            <person name="Zheng C.-J."/>
            <person name="Schuster L."/>
            <person name="Cowan T.M."/>
            <person name="Smanski M.J."/>
            <person name="Chevrette M.G."/>
            <person name="De Carvalho L.P.S."/>
            <person name="Shen B."/>
        </authorList>
    </citation>
    <scope>NUCLEOTIDE SEQUENCE [LARGE SCALE GENOMIC DNA]</scope>
    <source>
        <strain evidence="5 6">NPDC049845</strain>
    </source>
</reference>
<evidence type="ECO:0000313" key="6">
    <source>
        <dbReference type="Proteomes" id="UP001612812"/>
    </source>
</evidence>
<evidence type="ECO:0000259" key="4">
    <source>
        <dbReference type="Pfam" id="PF02397"/>
    </source>
</evidence>
<name>A0ABW7ZG76_9ACTN</name>
<evidence type="ECO:0000256" key="2">
    <source>
        <dbReference type="SAM" id="MobiDB-lite"/>
    </source>
</evidence>
<dbReference type="GO" id="GO:0016740">
    <property type="term" value="F:transferase activity"/>
    <property type="evidence" value="ECO:0007669"/>
    <property type="project" value="UniProtKB-KW"/>
</dbReference>
<dbReference type="InterPro" id="IPR003362">
    <property type="entry name" value="Bact_transf"/>
</dbReference>
<gene>
    <name evidence="5" type="ORF">ACIBP4_05905</name>
</gene>
<protein>
    <submittedName>
        <fullName evidence="5">Sugar transferase</fullName>
        <ecNumber evidence="5">2.7.8.-</ecNumber>
    </submittedName>
</protein>
<evidence type="ECO:0000256" key="3">
    <source>
        <dbReference type="SAM" id="Phobius"/>
    </source>
</evidence>
<dbReference type="PANTHER" id="PTHR30576">
    <property type="entry name" value="COLANIC BIOSYNTHESIS UDP-GLUCOSE LIPID CARRIER TRANSFERASE"/>
    <property type="match status" value="1"/>
</dbReference>
<keyword evidence="6" id="KW-1185">Reference proteome</keyword>
<feature type="domain" description="Bacterial sugar transferase" evidence="4">
    <location>
        <begin position="27"/>
        <end position="200"/>
    </location>
</feature>
<comment type="caution">
    <text evidence="5">The sequence shown here is derived from an EMBL/GenBank/DDBJ whole genome shotgun (WGS) entry which is preliminary data.</text>
</comment>
<keyword evidence="3" id="KW-0812">Transmembrane</keyword>
<feature type="region of interest" description="Disordered" evidence="2">
    <location>
        <begin position="210"/>
        <end position="234"/>
    </location>
</feature>
<dbReference type="RefSeq" id="WP_396768054.1">
    <property type="nucleotide sequence ID" value="NZ_JBITLA010000001.1"/>
</dbReference>
<feature type="region of interest" description="Disordered" evidence="2">
    <location>
        <begin position="1"/>
        <end position="23"/>
    </location>
</feature>
<evidence type="ECO:0000256" key="1">
    <source>
        <dbReference type="ARBA" id="ARBA00006464"/>
    </source>
</evidence>
<keyword evidence="3" id="KW-1133">Transmembrane helix</keyword>
<dbReference type="Proteomes" id="UP001612812">
    <property type="component" value="Unassembled WGS sequence"/>
</dbReference>
<feature type="transmembrane region" description="Helical" evidence="3">
    <location>
        <begin position="32"/>
        <end position="57"/>
    </location>
</feature>
<evidence type="ECO:0000313" key="5">
    <source>
        <dbReference type="EMBL" id="MFI7261836.1"/>
    </source>
</evidence>
<proteinExistence type="inferred from homology"/>